<dbReference type="Proteomes" id="UP000254927">
    <property type="component" value="Unassembled WGS sequence"/>
</dbReference>
<gene>
    <name evidence="1" type="ORF">NCTC10660_00308</name>
</gene>
<dbReference type="RefSeq" id="WP_070452659.1">
    <property type="nucleotide sequence ID" value="NZ_CAUSZR010000090.1"/>
</dbReference>
<name>A0A378TUZ9_NEIEL</name>
<protein>
    <submittedName>
        <fullName evidence="1">Uncharacterized protein</fullName>
    </submittedName>
</protein>
<evidence type="ECO:0000313" key="2">
    <source>
        <dbReference type="Proteomes" id="UP000254927"/>
    </source>
</evidence>
<sequence>MNAETQLETNFKNWLTAVSRENIPQNIAAWSFELSEPYEITLVGSTHFNESNDDWACPDDDDFHPATAAPDLSVLSGQNWEIVLETIVNIVRKLTVELPDLAVFRVPHIAAGFVDGDLVLIR</sequence>
<proteinExistence type="predicted"/>
<accession>A0A378TUZ9</accession>
<dbReference type="AlphaFoldDB" id="A0A378TUZ9"/>
<dbReference type="GeneID" id="93351321"/>
<dbReference type="EMBL" id="UGQW01000002">
    <property type="protein sequence ID" value="STZ66845.1"/>
    <property type="molecule type" value="Genomic_DNA"/>
</dbReference>
<reference evidence="1 2" key="1">
    <citation type="submission" date="2018-06" db="EMBL/GenBank/DDBJ databases">
        <authorList>
            <consortium name="Pathogen Informatics"/>
            <person name="Doyle S."/>
        </authorList>
    </citation>
    <scope>NUCLEOTIDE SEQUENCE [LARGE SCALE GENOMIC DNA]</scope>
    <source>
        <strain evidence="1 2">NCTC10660</strain>
    </source>
</reference>
<organism evidence="1 2">
    <name type="scientific">Neisseria elongata</name>
    <dbReference type="NCBI Taxonomy" id="495"/>
    <lineage>
        <taxon>Bacteria</taxon>
        <taxon>Pseudomonadati</taxon>
        <taxon>Pseudomonadota</taxon>
        <taxon>Betaproteobacteria</taxon>
        <taxon>Neisseriales</taxon>
        <taxon>Neisseriaceae</taxon>
        <taxon>Neisseria</taxon>
    </lineage>
</organism>
<evidence type="ECO:0000313" key="1">
    <source>
        <dbReference type="EMBL" id="STZ66845.1"/>
    </source>
</evidence>